<gene>
    <name evidence="1" type="ORF">PY771_18005</name>
</gene>
<dbReference type="Proteomes" id="UP001214666">
    <property type="component" value="Chromosome"/>
</dbReference>
<dbReference type="RefSeq" id="WP_162183721.1">
    <property type="nucleotide sequence ID" value="NZ_AP022206.1"/>
</dbReference>
<evidence type="ECO:0000313" key="1">
    <source>
        <dbReference type="EMBL" id="WEE29204.1"/>
    </source>
</evidence>
<evidence type="ECO:0000313" key="2">
    <source>
        <dbReference type="Proteomes" id="UP001214666"/>
    </source>
</evidence>
<reference evidence="1" key="1">
    <citation type="submission" date="2023-02" db="EMBL/GenBank/DDBJ databases">
        <title>The sequence of Aeromonas hydrophila K533.</title>
        <authorList>
            <person name="Luo X."/>
        </authorList>
    </citation>
    <scope>NUCLEOTIDE SEQUENCE</scope>
    <source>
        <strain evidence="1">K533</strain>
    </source>
</reference>
<sequence>MMTLMNPIKVANGQYTPPVTGLDIVNTADKLHQCLVRRCYENRRIIYQAALWVSPVADPISAIPP</sequence>
<dbReference type="AlphaFoldDB" id="A0AAQ2RMY9"/>
<protein>
    <submittedName>
        <fullName evidence="1">Uncharacterized protein</fullName>
    </submittedName>
</protein>
<organism evidence="1 2">
    <name type="scientific">Aeromonas hydrophila</name>
    <dbReference type="NCBI Taxonomy" id="644"/>
    <lineage>
        <taxon>Bacteria</taxon>
        <taxon>Pseudomonadati</taxon>
        <taxon>Pseudomonadota</taxon>
        <taxon>Gammaproteobacteria</taxon>
        <taxon>Aeromonadales</taxon>
        <taxon>Aeromonadaceae</taxon>
        <taxon>Aeromonas</taxon>
    </lineage>
</organism>
<dbReference type="EMBL" id="CP118942">
    <property type="protein sequence ID" value="WEE29204.1"/>
    <property type="molecule type" value="Genomic_DNA"/>
</dbReference>
<proteinExistence type="predicted"/>
<accession>A0AAQ2RMY9</accession>
<name>A0AAQ2RMY9_AERHY</name>